<dbReference type="Gene3D" id="3.30.560.10">
    <property type="entry name" value="Glucose Oxidase, domain 3"/>
    <property type="match status" value="1"/>
</dbReference>
<feature type="binding site" evidence="5">
    <location>
        <position position="220"/>
    </location>
    <ligand>
        <name>FAD</name>
        <dbReference type="ChEBI" id="CHEBI:57692"/>
    </ligand>
</feature>
<evidence type="ECO:0000256" key="4">
    <source>
        <dbReference type="ARBA" id="ARBA00022827"/>
    </source>
</evidence>
<dbReference type="SUPFAM" id="SSF51905">
    <property type="entry name" value="FAD/NAD(P)-binding domain"/>
    <property type="match status" value="1"/>
</dbReference>
<dbReference type="EC" id="1.1.99.1" evidence="9"/>
<evidence type="ECO:0000313" key="10">
    <source>
        <dbReference type="Proteomes" id="UP000555448"/>
    </source>
</evidence>
<comment type="cofactor">
    <cofactor evidence="1 5">
        <name>FAD</name>
        <dbReference type="ChEBI" id="CHEBI:57692"/>
    </cofactor>
</comment>
<gene>
    <name evidence="9" type="ORF">HNO88_000752</name>
</gene>
<reference evidence="9 10" key="1">
    <citation type="submission" date="2020-08" db="EMBL/GenBank/DDBJ databases">
        <title>Functional genomics of gut bacteria from endangered species of beetles.</title>
        <authorList>
            <person name="Carlos-Shanley C."/>
        </authorList>
    </citation>
    <scope>NUCLEOTIDE SEQUENCE [LARGE SCALE GENOMIC DNA]</scope>
    <source>
        <strain evidence="9 10">S00245</strain>
    </source>
</reference>
<keyword evidence="3 6" id="KW-0285">Flavoprotein</keyword>
<dbReference type="PROSITE" id="PS51257">
    <property type="entry name" value="PROKAR_LIPOPROTEIN"/>
    <property type="match status" value="1"/>
</dbReference>
<sequence length="534" mass="57756">MRGEESDYVIVGGGSAGCVLASRLSADPRNRVVLLEAGGESGGFWNRMPAAGMKHLGTERDWLFVTEPDPSLNGRQGYWSAGRLLGGGSAVNGMIYIRGDRRDYDQWAHDLGCTGWSWHDVLPYFRKSEGYTGEPSQTHSNLGPLGVSKLRMEHPLTRTFIEACEQYGLRHVEDYCAGDVDGAFTMLVTQAGGQRSSAARAFLDDARKRPNLSVVTGALVDKVMIEGGRATGVRYRQDGKAHTVLARGEVIVSAGALQSPAVLMRSGLGPTEQLQALGIEVVRVMPEVGRNLQEHASFHSVFQVDTPTWNMLMKPVTLAREFLRYVVSSSGLMTIAPVEAMAYLRSRPELDFPDIKLSFGLMANNAATRKPHEVPAVVVFANVAKPQSRGEIRLRSADPADKPVIDHRLLGSEADIAALIAGTKKVQEIFRMPALARHVVAPLAPSPMPMSDGEWEQAIRNSAGIGYHPVATCRMGGDAGSVVDPRLRVRGVDRLRVADASIMPVMPAANTNAPSIMVGEKAADMILEDARVLA</sequence>
<dbReference type="InterPro" id="IPR012132">
    <property type="entry name" value="GMC_OxRdtase"/>
</dbReference>
<keyword evidence="4 5" id="KW-0274">FAD</keyword>
<dbReference type="SUPFAM" id="SSF54373">
    <property type="entry name" value="FAD-linked reductases, C-terminal domain"/>
    <property type="match status" value="1"/>
</dbReference>
<keyword evidence="10" id="KW-1185">Reference proteome</keyword>
<comment type="caution">
    <text evidence="9">The sequence shown here is derived from an EMBL/GenBank/DDBJ whole genome shotgun (WGS) entry which is preliminary data.</text>
</comment>
<feature type="domain" description="Glucose-methanol-choline oxidoreductase N-terminal" evidence="8">
    <location>
        <begin position="255"/>
        <end position="269"/>
    </location>
</feature>
<dbReference type="Gene3D" id="3.50.50.60">
    <property type="entry name" value="FAD/NAD(P)-binding domain"/>
    <property type="match status" value="1"/>
</dbReference>
<evidence type="ECO:0000256" key="6">
    <source>
        <dbReference type="RuleBase" id="RU003968"/>
    </source>
</evidence>
<dbReference type="AlphaFoldDB" id="A0A7W7K7M3"/>
<dbReference type="RefSeq" id="WP_184242718.1">
    <property type="nucleotide sequence ID" value="NZ_JACHLR010000002.1"/>
</dbReference>
<dbReference type="PIRSF" id="PIRSF000137">
    <property type="entry name" value="Alcohol_oxidase"/>
    <property type="match status" value="1"/>
</dbReference>
<comment type="similarity">
    <text evidence="2 6">Belongs to the GMC oxidoreductase family.</text>
</comment>
<dbReference type="Pfam" id="PF05199">
    <property type="entry name" value="GMC_oxred_C"/>
    <property type="match status" value="1"/>
</dbReference>
<accession>A0A7W7K7M3</accession>
<dbReference type="InterPro" id="IPR007867">
    <property type="entry name" value="GMC_OxRtase_C"/>
</dbReference>
<dbReference type="EMBL" id="JACHLR010000002">
    <property type="protein sequence ID" value="MBB4857445.1"/>
    <property type="molecule type" value="Genomic_DNA"/>
</dbReference>
<evidence type="ECO:0000259" key="7">
    <source>
        <dbReference type="PROSITE" id="PS00623"/>
    </source>
</evidence>
<name>A0A7W7K7M3_9SPHN</name>
<evidence type="ECO:0000256" key="3">
    <source>
        <dbReference type="ARBA" id="ARBA00022630"/>
    </source>
</evidence>
<dbReference type="GO" id="GO:0008812">
    <property type="term" value="F:choline dehydrogenase activity"/>
    <property type="evidence" value="ECO:0007669"/>
    <property type="project" value="UniProtKB-EC"/>
</dbReference>
<dbReference type="InterPro" id="IPR036188">
    <property type="entry name" value="FAD/NAD-bd_sf"/>
</dbReference>
<dbReference type="PROSITE" id="PS00623">
    <property type="entry name" value="GMC_OXRED_1"/>
    <property type="match status" value="1"/>
</dbReference>
<proteinExistence type="inferred from homology"/>
<evidence type="ECO:0000313" key="9">
    <source>
        <dbReference type="EMBL" id="MBB4857445.1"/>
    </source>
</evidence>
<protein>
    <submittedName>
        <fullName evidence="9">Choline dehydrogenase</fullName>
        <ecNumber evidence="9">1.1.99.1</ecNumber>
    </submittedName>
</protein>
<dbReference type="PANTHER" id="PTHR11552">
    <property type="entry name" value="GLUCOSE-METHANOL-CHOLINE GMC OXIDOREDUCTASE"/>
    <property type="match status" value="1"/>
</dbReference>
<keyword evidence="9" id="KW-0560">Oxidoreductase</keyword>
<evidence type="ECO:0000256" key="2">
    <source>
        <dbReference type="ARBA" id="ARBA00010790"/>
    </source>
</evidence>
<dbReference type="GO" id="GO:0050660">
    <property type="term" value="F:flavin adenine dinucleotide binding"/>
    <property type="evidence" value="ECO:0007669"/>
    <property type="project" value="InterPro"/>
</dbReference>
<dbReference type="Pfam" id="PF00732">
    <property type="entry name" value="GMC_oxred_N"/>
    <property type="match status" value="1"/>
</dbReference>
<evidence type="ECO:0000256" key="5">
    <source>
        <dbReference type="PIRSR" id="PIRSR000137-2"/>
    </source>
</evidence>
<dbReference type="PANTHER" id="PTHR11552:SF147">
    <property type="entry name" value="CHOLINE DEHYDROGENASE, MITOCHONDRIAL"/>
    <property type="match status" value="1"/>
</dbReference>
<organism evidence="9 10">
    <name type="scientific">Novosphingobium chloroacetimidivorans</name>
    <dbReference type="NCBI Taxonomy" id="1428314"/>
    <lineage>
        <taxon>Bacteria</taxon>
        <taxon>Pseudomonadati</taxon>
        <taxon>Pseudomonadota</taxon>
        <taxon>Alphaproteobacteria</taxon>
        <taxon>Sphingomonadales</taxon>
        <taxon>Sphingomonadaceae</taxon>
        <taxon>Novosphingobium</taxon>
    </lineage>
</organism>
<evidence type="ECO:0000259" key="8">
    <source>
        <dbReference type="PROSITE" id="PS00624"/>
    </source>
</evidence>
<dbReference type="InterPro" id="IPR000172">
    <property type="entry name" value="GMC_OxRdtase_N"/>
</dbReference>
<dbReference type="Proteomes" id="UP000555448">
    <property type="component" value="Unassembled WGS sequence"/>
</dbReference>
<dbReference type="PROSITE" id="PS00624">
    <property type="entry name" value="GMC_OXRED_2"/>
    <property type="match status" value="1"/>
</dbReference>
<feature type="domain" description="Glucose-methanol-choline oxidoreductase N-terminal" evidence="7">
    <location>
        <begin position="82"/>
        <end position="105"/>
    </location>
</feature>
<evidence type="ECO:0000256" key="1">
    <source>
        <dbReference type="ARBA" id="ARBA00001974"/>
    </source>
</evidence>